<organism evidence="1 2">
    <name type="scientific">Candidatus Sulfuritelmatomonas gaucii</name>
    <dbReference type="NCBI Taxonomy" id="2043161"/>
    <lineage>
        <taxon>Bacteria</taxon>
        <taxon>Pseudomonadati</taxon>
        <taxon>Acidobacteriota</taxon>
        <taxon>Terriglobia</taxon>
        <taxon>Terriglobales</taxon>
        <taxon>Acidobacteriaceae</taxon>
        <taxon>Candidatus Sulfuritelmatomonas</taxon>
    </lineage>
</organism>
<gene>
    <name evidence="1" type="ORF">SBA5_110076</name>
</gene>
<accession>A0A2N9L308</accession>
<protein>
    <submittedName>
        <fullName evidence="1">Uncharacterized protein</fullName>
    </submittedName>
</protein>
<dbReference type="Proteomes" id="UP000239735">
    <property type="component" value="Unassembled WGS sequence"/>
</dbReference>
<evidence type="ECO:0000313" key="1">
    <source>
        <dbReference type="EMBL" id="SPE17716.1"/>
    </source>
</evidence>
<sequence>MDHKIHIVEQDPLAVPATLHRVRIDAEVALEAQFDFIGNGDGLPLIGGRGDKEEISEAGIDGIEFKDPCVLAFFFFTGRGGGLYEDARFLLRGRYVHASKRFSKPMVVQRLGNRE</sequence>
<reference evidence="2" key="1">
    <citation type="submission" date="2018-02" db="EMBL/GenBank/DDBJ databases">
        <authorList>
            <person name="Hausmann B."/>
        </authorList>
    </citation>
    <scope>NUCLEOTIDE SEQUENCE [LARGE SCALE GENOMIC DNA]</scope>
    <source>
        <strain evidence="2">Peat soil MAG SbA5</strain>
    </source>
</reference>
<evidence type="ECO:0000313" key="2">
    <source>
        <dbReference type="Proteomes" id="UP000239735"/>
    </source>
</evidence>
<proteinExistence type="predicted"/>
<dbReference type="EMBL" id="OKRB01000013">
    <property type="protein sequence ID" value="SPE17716.1"/>
    <property type="molecule type" value="Genomic_DNA"/>
</dbReference>
<dbReference type="AlphaFoldDB" id="A0A2N9L308"/>
<name>A0A2N9L308_9BACT</name>